<reference evidence="1" key="1">
    <citation type="journal article" date="2011" name="Proc. Natl. Acad. Sci. U.S.A.">
        <title>The genome of the fire ant Solenopsis invicta.</title>
        <authorList>
            <person name="Wurm Y."/>
            <person name="Wang J."/>
            <person name="Riba-Grognuz O."/>
            <person name="Corona M."/>
            <person name="Nygaard S."/>
            <person name="Hunt B.G."/>
            <person name="Ingram K.K."/>
            <person name="Falquet L."/>
            <person name="Nipitwattanaphon M."/>
            <person name="Gotzek D."/>
            <person name="Dijkstra M.B."/>
            <person name="Oettler J."/>
            <person name="Comtesse F."/>
            <person name="Shih C.J."/>
            <person name="Wu W.J."/>
            <person name="Yang C.C."/>
            <person name="Thomas J."/>
            <person name="Beaudoing E."/>
            <person name="Pradervand S."/>
            <person name="Flegel V."/>
            <person name="Cook E.D."/>
            <person name="Fabbretti R."/>
            <person name="Stockinger H."/>
            <person name="Long L."/>
            <person name="Farmerie W.G."/>
            <person name="Oakey J."/>
            <person name="Boomsma J.J."/>
            <person name="Pamilo P."/>
            <person name="Yi S.V."/>
            <person name="Heinze J."/>
            <person name="Goodisman M.A."/>
            <person name="Farinelli L."/>
            <person name="Harshman K."/>
            <person name="Hulo N."/>
            <person name="Cerutti L."/>
            <person name="Xenarios I."/>
            <person name="Shoemaker D."/>
            <person name="Keller L."/>
        </authorList>
    </citation>
    <scope>NUCLEOTIDE SEQUENCE [LARGE SCALE GENOMIC DNA]</scope>
</reference>
<dbReference type="AlphaFoldDB" id="E9IG72"/>
<evidence type="ECO:0000313" key="1">
    <source>
        <dbReference type="EMBL" id="EFZ20431.1"/>
    </source>
</evidence>
<name>E9IG72_SOLIN</name>
<organism>
    <name type="scientific">Solenopsis invicta</name>
    <name type="common">Red imported fire ant</name>
    <name type="synonym">Solenopsis wagneri</name>
    <dbReference type="NCBI Taxonomy" id="13686"/>
    <lineage>
        <taxon>Eukaryota</taxon>
        <taxon>Metazoa</taxon>
        <taxon>Ecdysozoa</taxon>
        <taxon>Arthropoda</taxon>
        <taxon>Hexapoda</taxon>
        <taxon>Insecta</taxon>
        <taxon>Pterygota</taxon>
        <taxon>Neoptera</taxon>
        <taxon>Endopterygota</taxon>
        <taxon>Hymenoptera</taxon>
        <taxon>Apocrita</taxon>
        <taxon>Aculeata</taxon>
        <taxon>Formicoidea</taxon>
        <taxon>Formicidae</taxon>
        <taxon>Myrmicinae</taxon>
        <taxon>Solenopsis</taxon>
    </lineage>
</organism>
<accession>E9IG72</accession>
<protein>
    <submittedName>
        <fullName evidence="1">Uncharacterized protein</fullName>
    </submittedName>
</protein>
<sequence>MGNRSGKVHTGVHGKMQMEKMQWETQRGRAGMRAWSYEKKLEKEGGVAMARLSWEGIRGREKERKVMGKWEEERKEKLREEERLRGEEVLAREKKWQEEEKSSRFNRWYNRVERKEVPKYLKRDWKKKRWKRITRFRLGDCIREGRYCKEKEERKCRICGWGEETWEHIWEVCTDWGMEKEWQEMLEKILFERGKGEVWKKRLEEIKEGGGWLEINGSMEGRKENAAEIE</sequence>
<gene>
    <name evidence="1" type="ORF">SINV_04343</name>
</gene>
<dbReference type="HOGENOM" id="CLU_105283_0_0_1"/>
<proteinExistence type="predicted"/>
<feature type="non-terminal residue" evidence="1">
    <location>
        <position position="230"/>
    </location>
</feature>
<dbReference type="EMBL" id="GL762919">
    <property type="protein sequence ID" value="EFZ20431.1"/>
    <property type="molecule type" value="Genomic_DNA"/>
</dbReference>